<sequence>MILFKASDLRMFKFYVEKKRMYSYVLQHVRVRKETKGTQYPCFYLLRFIVIEGRASYQTIVQHIGYVFPIFYVKLILSTKLQRCRCTYVDPYPCVLASAPLSPRPSIAVAPSSPLLWCRLCSCAAGPVQSVQFLMLIRFVLLRVSGSGLASHSGDGKSRDSNKC</sequence>
<evidence type="ECO:0000313" key="1">
    <source>
        <dbReference type="EMBL" id="MED6108098.1"/>
    </source>
</evidence>
<keyword evidence="2" id="KW-1185">Reference proteome</keyword>
<dbReference type="Proteomes" id="UP001341840">
    <property type="component" value="Unassembled WGS sequence"/>
</dbReference>
<dbReference type="EMBL" id="JASCZI010000065">
    <property type="protein sequence ID" value="MED6108098.1"/>
    <property type="molecule type" value="Genomic_DNA"/>
</dbReference>
<name>A0ABU6Q8H8_9FABA</name>
<organism evidence="1 2">
    <name type="scientific">Stylosanthes scabra</name>
    <dbReference type="NCBI Taxonomy" id="79078"/>
    <lineage>
        <taxon>Eukaryota</taxon>
        <taxon>Viridiplantae</taxon>
        <taxon>Streptophyta</taxon>
        <taxon>Embryophyta</taxon>
        <taxon>Tracheophyta</taxon>
        <taxon>Spermatophyta</taxon>
        <taxon>Magnoliopsida</taxon>
        <taxon>eudicotyledons</taxon>
        <taxon>Gunneridae</taxon>
        <taxon>Pentapetalae</taxon>
        <taxon>rosids</taxon>
        <taxon>fabids</taxon>
        <taxon>Fabales</taxon>
        <taxon>Fabaceae</taxon>
        <taxon>Papilionoideae</taxon>
        <taxon>50 kb inversion clade</taxon>
        <taxon>dalbergioids sensu lato</taxon>
        <taxon>Dalbergieae</taxon>
        <taxon>Pterocarpus clade</taxon>
        <taxon>Stylosanthes</taxon>
    </lineage>
</organism>
<protein>
    <submittedName>
        <fullName evidence="1">Uncharacterized protein</fullName>
    </submittedName>
</protein>
<gene>
    <name evidence="1" type="ORF">PIB30_020369</name>
</gene>
<evidence type="ECO:0000313" key="2">
    <source>
        <dbReference type="Proteomes" id="UP001341840"/>
    </source>
</evidence>
<proteinExistence type="predicted"/>
<accession>A0ABU6Q8H8</accession>
<reference evidence="1 2" key="1">
    <citation type="journal article" date="2023" name="Plants (Basel)">
        <title>Bridging the Gap: Combining Genomics and Transcriptomics Approaches to Understand Stylosanthes scabra, an Orphan Legume from the Brazilian Caatinga.</title>
        <authorList>
            <person name="Ferreira-Neto J.R.C."/>
            <person name="da Silva M.D."/>
            <person name="Binneck E."/>
            <person name="de Melo N.F."/>
            <person name="da Silva R.H."/>
            <person name="de Melo A.L.T.M."/>
            <person name="Pandolfi V."/>
            <person name="Bustamante F.O."/>
            <person name="Brasileiro-Vidal A.C."/>
            <person name="Benko-Iseppon A.M."/>
        </authorList>
    </citation>
    <scope>NUCLEOTIDE SEQUENCE [LARGE SCALE GENOMIC DNA]</scope>
    <source>
        <tissue evidence="1">Leaves</tissue>
    </source>
</reference>
<comment type="caution">
    <text evidence="1">The sequence shown here is derived from an EMBL/GenBank/DDBJ whole genome shotgun (WGS) entry which is preliminary data.</text>
</comment>